<evidence type="ECO:0000256" key="2">
    <source>
        <dbReference type="ARBA" id="ARBA00022490"/>
    </source>
</evidence>
<comment type="similarity">
    <text evidence="1 9 10">Belongs to the acetokinase family.</text>
</comment>
<comment type="catalytic activity">
    <reaction evidence="9">
        <text>acetate + ATP = acetyl phosphate + ADP</text>
        <dbReference type="Rhea" id="RHEA:11352"/>
        <dbReference type="ChEBI" id="CHEBI:22191"/>
        <dbReference type="ChEBI" id="CHEBI:30089"/>
        <dbReference type="ChEBI" id="CHEBI:30616"/>
        <dbReference type="ChEBI" id="CHEBI:456216"/>
        <dbReference type="EC" id="2.7.2.1"/>
    </reaction>
</comment>
<comment type="function">
    <text evidence="9">Catalyzes the formation of acetyl phosphate from acetate and ATP. Can also catalyze the reverse reaction.</text>
</comment>
<organism evidence="11 12">
    <name type="scientific">Actimicrobium antarcticum</name>
    <dbReference type="NCBI Taxonomy" id="1051899"/>
    <lineage>
        <taxon>Bacteria</taxon>
        <taxon>Pseudomonadati</taxon>
        <taxon>Pseudomonadota</taxon>
        <taxon>Betaproteobacteria</taxon>
        <taxon>Burkholderiales</taxon>
        <taxon>Oxalobacteraceae</taxon>
        <taxon>Actimicrobium</taxon>
    </lineage>
</organism>
<dbReference type="Gene3D" id="3.30.420.40">
    <property type="match status" value="2"/>
</dbReference>
<name>A0ABP7SS88_9BURK</name>
<feature type="active site" description="Proton donor/acceptor" evidence="9">
    <location>
        <position position="150"/>
    </location>
</feature>
<dbReference type="InterPro" id="IPR004372">
    <property type="entry name" value="Ac/propionate_kinase"/>
</dbReference>
<feature type="binding site" evidence="9">
    <location>
        <begin position="207"/>
        <end position="211"/>
    </location>
    <ligand>
        <name>ATP</name>
        <dbReference type="ChEBI" id="CHEBI:30616"/>
    </ligand>
</feature>
<feature type="binding site" evidence="9">
    <location>
        <position position="381"/>
    </location>
    <ligand>
        <name>Mg(2+)</name>
        <dbReference type="ChEBI" id="CHEBI:18420"/>
    </ligand>
</feature>
<dbReference type="HAMAP" id="MF_00020">
    <property type="entry name" value="Acetate_kinase"/>
    <property type="match status" value="1"/>
</dbReference>
<dbReference type="PIRSF" id="PIRSF000722">
    <property type="entry name" value="Acetate_prop_kin"/>
    <property type="match status" value="1"/>
</dbReference>
<keyword evidence="7 9" id="KW-0067">ATP-binding</keyword>
<evidence type="ECO:0000256" key="7">
    <source>
        <dbReference type="ARBA" id="ARBA00022840"/>
    </source>
</evidence>
<sequence length="395" mass="42110">MVILSINAGSSTLKFGVHDIEHGIAQPAALTGSIEGLEPGGHLSLSWRSGGQVHREQPDVDGHAEPFHVALQTLQRLLQEQRAGRTLQAIAHRVVHGGASFRQAVKVDAAILHTLSDLAPLAPLHQPHNIDGILALGRAFPDVPQIACFDTAFHADLPEEEYLFALPQALGQQGIRRYGFHGLSYQSVSQTLARFSQRAAGRVVMAHLGNGASLCGMLDGKSRATTMGFSALDGLMMGTRCGAIDAGVLLHLLAQGWDHARLEALLYRQSGLLGVSGISADMRQLRASDDPNAQLAIRLFGYRVVRETAAVAACIGGLDALVFTGGIGEHDQLLRADVCDRLAFLGVALDHDKNSTADGTQVVPVHSKSSQAEVWVIPTDEARMAAQIAADLLRQ</sequence>
<comment type="subcellular location">
    <subcellularLocation>
        <location evidence="9">Cytoplasm</location>
    </subcellularLocation>
</comment>
<dbReference type="InterPro" id="IPR023865">
    <property type="entry name" value="Aliphatic_acid_kinase_CS"/>
</dbReference>
<keyword evidence="12" id="KW-1185">Reference proteome</keyword>
<dbReference type="PANTHER" id="PTHR21060:SF21">
    <property type="entry name" value="ACETATE KINASE"/>
    <property type="match status" value="1"/>
</dbReference>
<protein>
    <recommendedName>
        <fullName evidence="9">Acetate kinase</fullName>
        <ecNumber evidence="9">2.7.2.1</ecNumber>
    </recommendedName>
    <alternativeName>
        <fullName evidence="9">Acetokinase</fullName>
    </alternativeName>
</protein>
<comment type="subunit">
    <text evidence="9">Homodimer.</text>
</comment>
<dbReference type="Proteomes" id="UP001501353">
    <property type="component" value="Unassembled WGS sequence"/>
</dbReference>
<dbReference type="NCBIfam" id="TIGR00016">
    <property type="entry name" value="ackA"/>
    <property type="match status" value="1"/>
</dbReference>
<keyword evidence="6 9" id="KW-0418">Kinase</keyword>
<evidence type="ECO:0000256" key="4">
    <source>
        <dbReference type="ARBA" id="ARBA00022723"/>
    </source>
</evidence>
<comment type="caution">
    <text evidence="11">The sequence shown here is derived from an EMBL/GenBank/DDBJ whole genome shotgun (WGS) entry which is preliminary data.</text>
</comment>
<feature type="binding site" evidence="9">
    <location>
        <position position="93"/>
    </location>
    <ligand>
        <name>substrate</name>
    </ligand>
</feature>
<evidence type="ECO:0000256" key="9">
    <source>
        <dbReference type="HAMAP-Rule" id="MF_00020"/>
    </source>
</evidence>
<dbReference type="RefSeq" id="WP_344761988.1">
    <property type="nucleotide sequence ID" value="NZ_BAAAZE010000005.1"/>
</dbReference>
<keyword evidence="2 9" id="KW-0963">Cytoplasm</keyword>
<evidence type="ECO:0000313" key="12">
    <source>
        <dbReference type="Proteomes" id="UP001501353"/>
    </source>
</evidence>
<feature type="binding site" evidence="9">
    <location>
        <position position="7"/>
    </location>
    <ligand>
        <name>Mg(2+)</name>
        <dbReference type="ChEBI" id="CHEBI:18420"/>
    </ligand>
</feature>
<keyword evidence="3 9" id="KW-0808">Transferase</keyword>
<feature type="binding site" evidence="9">
    <location>
        <position position="14"/>
    </location>
    <ligand>
        <name>ATP</name>
        <dbReference type="ChEBI" id="CHEBI:30616"/>
    </ligand>
</feature>
<dbReference type="PROSITE" id="PS01075">
    <property type="entry name" value="ACETATE_KINASE_1"/>
    <property type="match status" value="1"/>
</dbReference>
<evidence type="ECO:0000256" key="8">
    <source>
        <dbReference type="ARBA" id="ARBA00022842"/>
    </source>
</evidence>
<dbReference type="PRINTS" id="PR00471">
    <property type="entry name" value="ACETATEKNASE"/>
</dbReference>
<dbReference type="GO" id="GO:0016301">
    <property type="term" value="F:kinase activity"/>
    <property type="evidence" value="ECO:0007669"/>
    <property type="project" value="UniProtKB-KW"/>
</dbReference>
<evidence type="ECO:0000256" key="5">
    <source>
        <dbReference type="ARBA" id="ARBA00022741"/>
    </source>
</evidence>
<comment type="cofactor">
    <cofactor evidence="9">
        <name>Mg(2+)</name>
        <dbReference type="ChEBI" id="CHEBI:18420"/>
    </cofactor>
    <cofactor evidence="9">
        <name>Mn(2+)</name>
        <dbReference type="ChEBI" id="CHEBI:29035"/>
    </cofactor>
    <text evidence="9">Mg(2+). Can also accept Mn(2+).</text>
</comment>
<comment type="pathway">
    <text evidence="9">Metabolic intermediate biosynthesis; acetyl-CoA biosynthesis; acetyl-CoA from acetate: step 1/2.</text>
</comment>
<proteinExistence type="inferred from homology"/>
<dbReference type="EMBL" id="BAAAZE010000005">
    <property type="protein sequence ID" value="GAA4015809.1"/>
    <property type="molecule type" value="Genomic_DNA"/>
</dbReference>
<feature type="site" description="Transition state stabilizer" evidence="9">
    <location>
        <position position="240"/>
    </location>
</feature>
<evidence type="ECO:0000256" key="1">
    <source>
        <dbReference type="ARBA" id="ARBA00008748"/>
    </source>
</evidence>
<feature type="binding site" evidence="9">
    <location>
        <begin position="281"/>
        <end position="283"/>
    </location>
    <ligand>
        <name>ATP</name>
        <dbReference type="ChEBI" id="CHEBI:30616"/>
    </ligand>
</feature>
<dbReference type="EC" id="2.7.2.1" evidence="9"/>
<dbReference type="Pfam" id="PF00871">
    <property type="entry name" value="Acetate_kinase"/>
    <property type="match status" value="1"/>
</dbReference>
<dbReference type="InterPro" id="IPR000890">
    <property type="entry name" value="Aliphatic_acid_kin_short-chain"/>
</dbReference>
<dbReference type="PANTHER" id="PTHR21060">
    <property type="entry name" value="ACETATE KINASE"/>
    <property type="match status" value="1"/>
</dbReference>
<dbReference type="InterPro" id="IPR043129">
    <property type="entry name" value="ATPase_NBD"/>
</dbReference>
<evidence type="ECO:0000256" key="3">
    <source>
        <dbReference type="ARBA" id="ARBA00022679"/>
    </source>
</evidence>
<evidence type="ECO:0000313" key="11">
    <source>
        <dbReference type="EMBL" id="GAA4015809.1"/>
    </source>
</evidence>
<reference evidence="12" key="1">
    <citation type="journal article" date="2019" name="Int. J. Syst. Evol. Microbiol.">
        <title>The Global Catalogue of Microorganisms (GCM) 10K type strain sequencing project: providing services to taxonomists for standard genome sequencing and annotation.</title>
        <authorList>
            <consortium name="The Broad Institute Genomics Platform"/>
            <consortium name="The Broad Institute Genome Sequencing Center for Infectious Disease"/>
            <person name="Wu L."/>
            <person name="Ma J."/>
        </authorList>
    </citation>
    <scope>NUCLEOTIDE SEQUENCE [LARGE SCALE GENOMIC DNA]</scope>
    <source>
        <strain evidence="12">JCM 16673</strain>
    </source>
</reference>
<dbReference type="SUPFAM" id="SSF53067">
    <property type="entry name" value="Actin-like ATPase domain"/>
    <property type="match status" value="2"/>
</dbReference>
<feature type="site" description="Transition state stabilizer" evidence="9">
    <location>
        <position position="181"/>
    </location>
</feature>
<evidence type="ECO:0000256" key="6">
    <source>
        <dbReference type="ARBA" id="ARBA00022777"/>
    </source>
</evidence>
<gene>
    <name evidence="9" type="primary">ackA</name>
    <name evidence="11" type="ORF">GCM10022212_08420</name>
</gene>
<feature type="binding site" evidence="9">
    <location>
        <begin position="326"/>
        <end position="330"/>
    </location>
    <ligand>
        <name>ATP</name>
        <dbReference type="ChEBI" id="CHEBI:30616"/>
    </ligand>
</feature>
<keyword evidence="8 9" id="KW-0460">Magnesium</keyword>
<evidence type="ECO:0000256" key="10">
    <source>
        <dbReference type="RuleBase" id="RU003835"/>
    </source>
</evidence>
<accession>A0ABP7SS88</accession>
<keyword evidence="4 9" id="KW-0479">Metal-binding</keyword>
<keyword evidence="5 9" id="KW-0547">Nucleotide-binding</keyword>